<proteinExistence type="predicted"/>
<dbReference type="EMBL" id="CP003235">
    <property type="protein sequence ID" value="AFC30647.1"/>
    <property type="molecule type" value="Genomic_DNA"/>
</dbReference>
<dbReference type="RefSeq" id="WP_014370559.1">
    <property type="nucleotide sequence ID" value="NC_016935.1"/>
</dbReference>
<organism evidence="2 3">
    <name type="scientific">Paenibacillus mucilaginosus 3016</name>
    <dbReference type="NCBI Taxonomy" id="1116391"/>
    <lineage>
        <taxon>Bacteria</taxon>
        <taxon>Bacillati</taxon>
        <taxon>Bacillota</taxon>
        <taxon>Bacilli</taxon>
        <taxon>Bacillales</taxon>
        <taxon>Paenibacillaceae</taxon>
        <taxon>Paenibacillus</taxon>
    </lineage>
</organism>
<dbReference type="Proteomes" id="UP000007523">
    <property type="component" value="Chromosome"/>
</dbReference>
<dbReference type="AlphaFoldDB" id="H6NDD4"/>
<feature type="transmembrane region" description="Helical" evidence="1">
    <location>
        <begin position="64"/>
        <end position="88"/>
    </location>
</feature>
<accession>H6NDD4</accession>
<dbReference type="KEGG" id="pmq:PM3016_3836"/>
<dbReference type="STRING" id="1116391.PM3016_3836"/>
<feature type="transmembrane region" description="Helical" evidence="1">
    <location>
        <begin position="29"/>
        <end position="52"/>
    </location>
</feature>
<keyword evidence="1" id="KW-0472">Membrane</keyword>
<protein>
    <submittedName>
        <fullName evidence="2">Uncharacterized protein</fullName>
    </submittedName>
</protein>
<name>H6NDD4_9BACL</name>
<sequence length="159" mass="18649">MSVLVVFLSLAWFCIYVWIKLPRKLPLAANFLLFMAIEAVLTNKLTIIGFNLRLFRINTWSIPHFLSMILHNDFTITFVLLTFANVYLHTNKAGVRWAISVYTFGMQWFLGAALRWNHVLIDHGWGTTRESIMILSFMTYTLLMGKLFQRMALREGWLR</sequence>
<dbReference type="HOGENOM" id="CLU_141007_0_0_9"/>
<feature type="transmembrane region" description="Helical" evidence="1">
    <location>
        <begin position="94"/>
        <end position="111"/>
    </location>
</feature>
<keyword evidence="1" id="KW-0812">Transmembrane</keyword>
<reference evidence="2 3" key="1">
    <citation type="journal article" date="2012" name="J. Bacteriol.">
        <title>Complete Genome Sequence of Paenibacillus mucilaginosus 3016, a Bacterium Functional as Microbial Fertilizer.</title>
        <authorList>
            <person name="Ma M."/>
            <person name="Wang Z."/>
            <person name="Li L."/>
            <person name="Jiang X."/>
            <person name="Guan D."/>
            <person name="Cao F."/>
            <person name="Chen H."/>
            <person name="Wang X."/>
            <person name="Shen D."/>
            <person name="Du B."/>
            <person name="Li J."/>
        </authorList>
    </citation>
    <scope>NUCLEOTIDE SEQUENCE [LARGE SCALE GENOMIC DNA]</scope>
    <source>
        <strain evidence="2 3">3016</strain>
    </source>
</reference>
<evidence type="ECO:0000313" key="3">
    <source>
        <dbReference type="Proteomes" id="UP000007523"/>
    </source>
</evidence>
<evidence type="ECO:0000313" key="2">
    <source>
        <dbReference type="EMBL" id="AFC30647.1"/>
    </source>
</evidence>
<evidence type="ECO:0000256" key="1">
    <source>
        <dbReference type="SAM" id="Phobius"/>
    </source>
</evidence>
<keyword evidence="3" id="KW-1185">Reference proteome</keyword>
<feature type="transmembrane region" description="Helical" evidence="1">
    <location>
        <begin position="132"/>
        <end position="149"/>
    </location>
</feature>
<keyword evidence="1" id="KW-1133">Transmembrane helix</keyword>
<gene>
    <name evidence="2" type="ORF">PM3016_3836</name>
</gene>